<proteinExistence type="predicted"/>
<protein>
    <submittedName>
        <fullName evidence="2">Chemotaxis protein CheW</fullName>
    </submittedName>
</protein>
<evidence type="ECO:0000313" key="2">
    <source>
        <dbReference type="EMBL" id="MCU9846537.1"/>
    </source>
</evidence>
<dbReference type="EMBL" id="JAOVQO010000001">
    <property type="protein sequence ID" value="MCU9846537.1"/>
    <property type="molecule type" value="Genomic_DNA"/>
</dbReference>
<name>A0ABT2WXZ7_9RHOB</name>
<evidence type="ECO:0000313" key="3">
    <source>
        <dbReference type="Proteomes" id="UP001209535"/>
    </source>
</evidence>
<dbReference type="Pfam" id="PF01584">
    <property type="entry name" value="CheW"/>
    <property type="match status" value="1"/>
</dbReference>
<dbReference type="PANTHER" id="PTHR22617">
    <property type="entry name" value="CHEMOTAXIS SENSOR HISTIDINE KINASE-RELATED"/>
    <property type="match status" value="1"/>
</dbReference>
<dbReference type="SMART" id="SM00260">
    <property type="entry name" value="CheW"/>
    <property type="match status" value="1"/>
</dbReference>
<dbReference type="PANTHER" id="PTHR22617:SF23">
    <property type="entry name" value="CHEMOTAXIS PROTEIN CHEW"/>
    <property type="match status" value="1"/>
</dbReference>
<evidence type="ECO:0000259" key="1">
    <source>
        <dbReference type="PROSITE" id="PS50851"/>
    </source>
</evidence>
<dbReference type="Gene3D" id="2.40.50.180">
    <property type="entry name" value="CheA-289, Domain 4"/>
    <property type="match status" value="1"/>
</dbReference>
<accession>A0ABT2WXZ7</accession>
<dbReference type="InterPro" id="IPR036061">
    <property type="entry name" value="CheW-like_dom_sf"/>
</dbReference>
<reference evidence="2 3" key="1">
    <citation type="submission" date="2022-10" db="EMBL/GenBank/DDBJ databases">
        <title>Defluviimonas sp. nov., isolated from ocean surface sediments.</title>
        <authorList>
            <person name="He W."/>
            <person name="Wang L."/>
            <person name="Zhang D.-F."/>
        </authorList>
    </citation>
    <scope>NUCLEOTIDE SEQUENCE [LARGE SCALE GENOMIC DNA]</scope>
    <source>
        <strain evidence="2 3">WL0024</strain>
    </source>
</reference>
<keyword evidence="3" id="KW-1185">Reference proteome</keyword>
<dbReference type="Gene3D" id="2.30.30.40">
    <property type="entry name" value="SH3 Domains"/>
    <property type="match status" value="1"/>
</dbReference>
<organism evidence="2 3">
    <name type="scientific">Albidovulum salinarum</name>
    <dbReference type="NCBI Taxonomy" id="2984153"/>
    <lineage>
        <taxon>Bacteria</taxon>
        <taxon>Pseudomonadati</taxon>
        <taxon>Pseudomonadota</taxon>
        <taxon>Alphaproteobacteria</taxon>
        <taxon>Rhodobacterales</taxon>
        <taxon>Paracoccaceae</taxon>
        <taxon>Albidovulum</taxon>
    </lineage>
</organism>
<dbReference type="RefSeq" id="WP_263332220.1">
    <property type="nucleotide sequence ID" value="NZ_JAOVQO010000001.1"/>
</dbReference>
<gene>
    <name evidence="2" type="ORF">OEZ60_00770</name>
</gene>
<feature type="domain" description="CheW-like" evidence="1">
    <location>
        <begin position="8"/>
        <end position="148"/>
    </location>
</feature>
<dbReference type="SUPFAM" id="SSF50341">
    <property type="entry name" value="CheW-like"/>
    <property type="match status" value="1"/>
</dbReference>
<dbReference type="InterPro" id="IPR039315">
    <property type="entry name" value="CheW"/>
</dbReference>
<dbReference type="PROSITE" id="PS50851">
    <property type="entry name" value="CHEW"/>
    <property type="match status" value="1"/>
</dbReference>
<dbReference type="InterPro" id="IPR002545">
    <property type="entry name" value="CheW-lke_dom"/>
</dbReference>
<comment type="caution">
    <text evidence="2">The sequence shown here is derived from an EMBL/GenBank/DDBJ whole genome shotgun (WGS) entry which is preliminary data.</text>
</comment>
<dbReference type="Proteomes" id="UP001209535">
    <property type="component" value="Unassembled WGS sequence"/>
</dbReference>
<dbReference type="CDD" id="cd00732">
    <property type="entry name" value="CheW"/>
    <property type="match status" value="1"/>
</dbReference>
<sequence>MTDAAPEEVKLLTFCVGAESFCLDIMAVRELRTWSPPTPLPHAPSYLSGVINLRGTILPVLDLAARLGLPSVEATERHVIIVVETASQSAGLVVEAVHAIRPVARDLFEPMPPAARNGSEDCLASLALVGGQMVRVIDVSAILTDRRAFSA</sequence>